<comment type="caution">
    <text evidence="2">The sequence shown here is derived from an EMBL/GenBank/DDBJ whole genome shotgun (WGS) entry which is preliminary data.</text>
</comment>
<sequence length="99" mass="11562">MFIAFYTPGACTYFPISLSLSLSLAHSLIFDTEWSRFPGLVAKELMSDRPDKMDHPSLSDDWRRSRRRRASRPHNHLEAQGLKEIGQTYFVETSRVFRQ</sequence>
<accession>A0A392NKH8</accession>
<dbReference type="AlphaFoldDB" id="A0A392NKH8"/>
<feature type="region of interest" description="Disordered" evidence="1">
    <location>
        <begin position="48"/>
        <end position="77"/>
    </location>
</feature>
<reference evidence="2 3" key="1">
    <citation type="journal article" date="2018" name="Front. Plant Sci.">
        <title>Red Clover (Trifolium pratense) and Zigzag Clover (T. medium) - A Picture of Genomic Similarities and Differences.</title>
        <authorList>
            <person name="Dluhosova J."/>
            <person name="Istvanek J."/>
            <person name="Nedelnik J."/>
            <person name="Repkova J."/>
        </authorList>
    </citation>
    <scope>NUCLEOTIDE SEQUENCE [LARGE SCALE GENOMIC DNA]</scope>
    <source>
        <strain evidence="3">cv. 10/8</strain>
        <tissue evidence="2">Leaf</tissue>
    </source>
</reference>
<protein>
    <submittedName>
        <fullName evidence="2">Uncharacterized protein</fullName>
    </submittedName>
</protein>
<keyword evidence="3" id="KW-1185">Reference proteome</keyword>
<organism evidence="2 3">
    <name type="scientific">Trifolium medium</name>
    <dbReference type="NCBI Taxonomy" id="97028"/>
    <lineage>
        <taxon>Eukaryota</taxon>
        <taxon>Viridiplantae</taxon>
        <taxon>Streptophyta</taxon>
        <taxon>Embryophyta</taxon>
        <taxon>Tracheophyta</taxon>
        <taxon>Spermatophyta</taxon>
        <taxon>Magnoliopsida</taxon>
        <taxon>eudicotyledons</taxon>
        <taxon>Gunneridae</taxon>
        <taxon>Pentapetalae</taxon>
        <taxon>rosids</taxon>
        <taxon>fabids</taxon>
        <taxon>Fabales</taxon>
        <taxon>Fabaceae</taxon>
        <taxon>Papilionoideae</taxon>
        <taxon>50 kb inversion clade</taxon>
        <taxon>NPAAA clade</taxon>
        <taxon>Hologalegina</taxon>
        <taxon>IRL clade</taxon>
        <taxon>Trifolieae</taxon>
        <taxon>Trifolium</taxon>
    </lineage>
</organism>
<evidence type="ECO:0000256" key="1">
    <source>
        <dbReference type="SAM" id="MobiDB-lite"/>
    </source>
</evidence>
<dbReference type="EMBL" id="LXQA010043083">
    <property type="protein sequence ID" value="MCI00397.1"/>
    <property type="molecule type" value="Genomic_DNA"/>
</dbReference>
<feature type="non-terminal residue" evidence="2">
    <location>
        <position position="99"/>
    </location>
</feature>
<evidence type="ECO:0000313" key="3">
    <source>
        <dbReference type="Proteomes" id="UP000265520"/>
    </source>
</evidence>
<feature type="compositionally biased region" description="Basic and acidic residues" evidence="1">
    <location>
        <begin position="48"/>
        <end position="63"/>
    </location>
</feature>
<proteinExistence type="predicted"/>
<evidence type="ECO:0000313" key="2">
    <source>
        <dbReference type="EMBL" id="MCI00397.1"/>
    </source>
</evidence>
<name>A0A392NKH8_9FABA</name>
<feature type="compositionally biased region" description="Basic residues" evidence="1">
    <location>
        <begin position="64"/>
        <end position="74"/>
    </location>
</feature>
<dbReference type="Proteomes" id="UP000265520">
    <property type="component" value="Unassembled WGS sequence"/>
</dbReference>